<evidence type="ECO:0000259" key="2">
    <source>
        <dbReference type="Pfam" id="PF25438"/>
    </source>
</evidence>
<dbReference type="PANTHER" id="PTHR42031">
    <property type="entry name" value="KEY LIME PATHOGENICITY PROTEIN"/>
    <property type="match status" value="1"/>
</dbReference>
<feature type="region of interest" description="Disordered" evidence="1">
    <location>
        <begin position="281"/>
        <end position="359"/>
    </location>
</feature>
<comment type="caution">
    <text evidence="3">The sequence shown here is derived from an EMBL/GenBank/DDBJ whole genome shotgun (WGS) entry which is preliminary data.</text>
</comment>
<keyword evidence="4" id="KW-1185">Reference proteome</keyword>
<evidence type="ECO:0000256" key="1">
    <source>
        <dbReference type="SAM" id="MobiDB-lite"/>
    </source>
</evidence>
<dbReference type="PANTHER" id="PTHR42031:SF1">
    <property type="entry name" value="KEY LIME PATHOGENICITY PROTEIN"/>
    <property type="match status" value="1"/>
</dbReference>
<feature type="domain" description="DUF7896" evidence="2">
    <location>
        <begin position="381"/>
        <end position="469"/>
    </location>
</feature>
<feature type="compositionally biased region" description="Basic residues" evidence="1">
    <location>
        <begin position="431"/>
        <end position="440"/>
    </location>
</feature>
<gene>
    <name evidence="3" type="ORF">PT974_10749</name>
</gene>
<sequence>MSSMNQQSNSSIEQLEFQLQLQDEQVKRAQLKHYLSTHLKPSAAQHDPALPGGTALQRNGSNMGMTATPSIMAQGQNAMASQRRVLSQQLAPSSMHRTVSNRSEPGLFYPQAMSINISMDNMSASQDRRLSSVSENIAISPDVGLNPAVYLTYLASTGTDLSPNDISNSHGPSAPPSMISASSAADIAVPMTRENSYLGNPSSVGMTRLASCRSQGVPEGYTSHGSMAHLDTEDSDWKGNNPDIDLFAIGTSLSPLAARRHSSLASNSNFLGLPTSVKMERSESSTSAISMKSTASQRRAKEARERILQNGKAPIAPKPQMDFENKSSLARAGNKSTTSKSRYQRPKHPKVHCDQCSDHPDGFRGDHELRRHINAKHEGVVKKFVCRDPARVGIHSKLELVYPLVKCKACVSGKHYGAYYNAAAHLRRTHFRQKASRGKNKASVDDKRGGKGGGDWPPMSELKLWFEEIRVQVPQSGSVFTDTGFMNDGVPAIDTDGLGLMTGNPAGVSFSNDFDLSFAQALSNSPIDDPLTSPLSTGSASLWHDFSPSTEWWYDAGL</sequence>
<feature type="compositionally biased region" description="Polar residues" evidence="1">
    <location>
        <begin position="284"/>
        <end position="297"/>
    </location>
</feature>
<dbReference type="EMBL" id="JAVFKD010000015">
    <property type="protein sequence ID" value="KAK5989243.1"/>
    <property type="molecule type" value="Genomic_DNA"/>
</dbReference>
<dbReference type="Proteomes" id="UP001338125">
    <property type="component" value="Unassembled WGS sequence"/>
</dbReference>
<accession>A0ABR0SAS6</accession>
<name>A0ABR0SAS6_9HYPO</name>
<organism evidence="3 4">
    <name type="scientific">Cladobotryum mycophilum</name>
    <dbReference type="NCBI Taxonomy" id="491253"/>
    <lineage>
        <taxon>Eukaryota</taxon>
        <taxon>Fungi</taxon>
        <taxon>Dikarya</taxon>
        <taxon>Ascomycota</taxon>
        <taxon>Pezizomycotina</taxon>
        <taxon>Sordariomycetes</taxon>
        <taxon>Hypocreomycetidae</taxon>
        <taxon>Hypocreales</taxon>
        <taxon>Hypocreaceae</taxon>
        <taxon>Cladobotryum</taxon>
    </lineage>
</organism>
<feature type="region of interest" description="Disordered" evidence="1">
    <location>
        <begin position="431"/>
        <end position="457"/>
    </location>
</feature>
<dbReference type="Pfam" id="PF25438">
    <property type="entry name" value="DUF7896"/>
    <property type="match status" value="1"/>
</dbReference>
<reference evidence="3 4" key="1">
    <citation type="submission" date="2024-01" db="EMBL/GenBank/DDBJ databases">
        <title>Complete genome of Cladobotryum mycophilum ATHUM6906.</title>
        <authorList>
            <person name="Christinaki A.C."/>
            <person name="Myridakis A.I."/>
            <person name="Kouvelis V.N."/>
        </authorList>
    </citation>
    <scope>NUCLEOTIDE SEQUENCE [LARGE SCALE GENOMIC DNA]</scope>
    <source>
        <strain evidence="3 4">ATHUM6906</strain>
    </source>
</reference>
<evidence type="ECO:0000313" key="4">
    <source>
        <dbReference type="Proteomes" id="UP001338125"/>
    </source>
</evidence>
<dbReference type="InterPro" id="IPR057218">
    <property type="entry name" value="DUF7896"/>
</dbReference>
<evidence type="ECO:0000313" key="3">
    <source>
        <dbReference type="EMBL" id="KAK5989243.1"/>
    </source>
</evidence>
<proteinExistence type="predicted"/>
<protein>
    <recommendedName>
        <fullName evidence="2">DUF7896 domain-containing protein</fullName>
    </recommendedName>
</protein>